<keyword evidence="1 7" id="KW-0436">Ligase</keyword>
<keyword evidence="7" id="KW-0648">Protein biosynthesis</keyword>
<comment type="similarity">
    <text evidence="7">Belongs to the class-I aminoacyl-tRNA synthetase family.</text>
</comment>
<dbReference type="GO" id="GO:0004818">
    <property type="term" value="F:glutamate-tRNA ligase activity"/>
    <property type="evidence" value="ECO:0007669"/>
    <property type="project" value="UniProtKB-EC"/>
</dbReference>
<dbReference type="Gene3D" id="3.40.50.620">
    <property type="entry name" value="HUPs"/>
    <property type="match status" value="1"/>
</dbReference>
<dbReference type="PANTHER" id="PTHR43311">
    <property type="entry name" value="GLUTAMATE--TRNA LIGASE"/>
    <property type="match status" value="1"/>
</dbReference>
<evidence type="ECO:0000256" key="2">
    <source>
        <dbReference type="ARBA" id="ARBA00022723"/>
    </source>
</evidence>
<dbReference type="PROSITE" id="PS00178">
    <property type="entry name" value="AA_TRNA_LIGASE_I"/>
    <property type="match status" value="1"/>
</dbReference>
<evidence type="ECO:0000256" key="1">
    <source>
        <dbReference type="ARBA" id="ARBA00022598"/>
    </source>
</evidence>
<evidence type="ECO:0000256" key="5">
    <source>
        <dbReference type="ARBA" id="ARBA00022840"/>
    </source>
</evidence>
<keyword evidence="5 7" id="KW-0067">ATP-binding</keyword>
<organism evidence="9 10">
    <name type="scientific">Veillonella rodentium</name>
    <dbReference type="NCBI Taxonomy" id="248315"/>
    <lineage>
        <taxon>Bacteria</taxon>
        <taxon>Bacillati</taxon>
        <taxon>Bacillota</taxon>
        <taxon>Negativicutes</taxon>
        <taxon>Veillonellales</taxon>
        <taxon>Veillonellaceae</taxon>
        <taxon>Veillonella</taxon>
    </lineage>
</organism>
<evidence type="ECO:0000256" key="3">
    <source>
        <dbReference type="ARBA" id="ARBA00022741"/>
    </source>
</evidence>
<keyword evidence="3 7" id="KW-0547">Nucleotide-binding</keyword>
<protein>
    <submittedName>
        <fullName evidence="9">Glutamate--tRNA ligase</fullName>
        <ecNumber evidence="9">6.1.1.17</ecNumber>
    </submittedName>
</protein>
<dbReference type="EC" id="6.1.1.17" evidence="9"/>
<dbReference type="AlphaFoldDB" id="A0A239ZB24"/>
<evidence type="ECO:0000256" key="6">
    <source>
        <dbReference type="ARBA" id="ARBA00023146"/>
    </source>
</evidence>
<dbReference type="GO" id="GO:0005524">
    <property type="term" value="F:ATP binding"/>
    <property type="evidence" value="ECO:0007669"/>
    <property type="project" value="UniProtKB-KW"/>
</dbReference>
<feature type="domain" description="Glutamyl/glutaminyl-tRNA synthetase class Ib catalytic" evidence="8">
    <location>
        <begin position="3"/>
        <end position="233"/>
    </location>
</feature>
<sequence>MKGRFAPSPTGYIHLGNVWIALLSYISTRQQQGTYVVRMEDIDLQRSKRELGEALLDDLEWLGFDWDEGPRAGGPLSSYWQSERQGYYAVVLDRLALDRRVYPCFCNRTRLQSIASAPHSDEAVHRYDGHCRHLSSEKIDLLRSEKEPSLRLAVDNCEMHFMDRWQGSQNIRLVGGLDDYVLRRGDGMYAYNLAVVLDDIAMGITEVIRGDDLLDTTGQQLYLYKTLKESYQFDFKELIQHFGMRSDNLKTYDIACDTSPIVIPSYGHAPLLIDKDKCRLSKRQKSITVRELRQQEWDPERILGELVVQCGLLSETSLPSRKISLKQLLSIDLDISALCRKSIVVDCIG</sequence>
<accession>A0A239ZB24</accession>
<keyword evidence="2" id="KW-0479">Metal-binding</keyword>
<dbReference type="PRINTS" id="PR00987">
    <property type="entry name" value="TRNASYNTHGLU"/>
</dbReference>
<dbReference type="EMBL" id="LT906470">
    <property type="protein sequence ID" value="SNV68411.1"/>
    <property type="molecule type" value="Genomic_DNA"/>
</dbReference>
<evidence type="ECO:0000313" key="10">
    <source>
        <dbReference type="Proteomes" id="UP000214973"/>
    </source>
</evidence>
<dbReference type="InterPro" id="IPR020058">
    <property type="entry name" value="Glu/Gln-tRNA-synth_Ib_cat-dom"/>
</dbReference>
<dbReference type="RefSeq" id="WP_095066133.1">
    <property type="nucleotide sequence ID" value="NZ_LT906470.1"/>
</dbReference>
<evidence type="ECO:0000313" key="9">
    <source>
        <dbReference type="EMBL" id="SNV68411.1"/>
    </source>
</evidence>
<dbReference type="SUPFAM" id="SSF52374">
    <property type="entry name" value="Nucleotidylyl transferase"/>
    <property type="match status" value="1"/>
</dbReference>
<dbReference type="InterPro" id="IPR001412">
    <property type="entry name" value="aa-tRNA-synth_I_CS"/>
</dbReference>
<dbReference type="InterPro" id="IPR049940">
    <property type="entry name" value="GluQ/Sye"/>
</dbReference>
<keyword evidence="6 7" id="KW-0030">Aminoacyl-tRNA synthetase</keyword>
<dbReference type="GO" id="GO:0006424">
    <property type="term" value="P:glutamyl-tRNA aminoacylation"/>
    <property type="evidence" value="ECO:0007669"/>
    <property type="project" value="TreeGrafter"/>
</dbReference>
<dbReference type="PANTHER" id="PTHR43311:SF1">
    <property type="entry name" value="GLUTAMYL-Q TRNA(ASP) SYNTHETASE"/>
    <property type="match status" value="1"/>
</dbReference>
<gene>
    <name evidence="9" type="primary">gltX_2</name>
    <name evidence="9" type="ORF">SAMEA44547418_01192</name>
</gene>
<evidence type="ECO:0000256" key="4">
    <source>
        <dbReference type="ARBA" id="ARBA00022833"/>
    </source>
</evidence>
<evidence type="ECO:0000256" key="7">
    <source>
        <dbReference type="RuleBase" id="RU363037"/>
    </source>
</evidence>
<dbReference type="Pfam" id="PF00749">
    <property type="entry name" value="tRNA-synt_1c"/>
    <property type="match status" value="1"/>
</dbReference>
<evidence type="ECO:0000259" key="8">
    <source>
        <dbReference type="Pfam" id="PF00749"/>
    </source>
</evidence>
<keyword evidence="10" id="KW-1185">Reference proteome</keyword>
<reference evidence="9 10" key="1">
    <citation type="submission" date="2017-06" db="EMBL/GenBank/DDBJ databases">
        <authorList>
            <consortium name="Pathogen Informatics"/>
        </authorList>
    </citation>
    <scope>NUCLEOTIDE SEQUENCE [LARGE SCALE GENOMIC DNA]</scope>
    <source>
        <strain evidence="9 10">NCTC12018</strain>
    </source>
</reference>
<dbReference type="Proteomes" id="UP000214973">
    <property type="component" value="Chromosome 1"/>
</dbReference>
<name>A0A239ZB24_9FIRM</name>
<proteinExistence type="inferred from homology"/>
<dbReference type="KEGG" id="vrm:44547418_01192"/>
<dbReference type="InterPro" id="IPR014729">
    <property type="entry name" value="Rossmann-like_a/b/a_fold"/>
</dbReference>
<keyword evidence="4" id="KW-0862">Zinc</keyword>
<dbReference type="InterPro" id="IPR000924">
    <property type="entry name" value="Glu/Gln-tRNA-synth"/>
</dbReference>